<name>A0ACC2D2J6_DIPCM</name>
<organism evidence="1 2">
    <name type="scientific">Diphasiastrum complanatum</name>
    <name type="common">Issler's clubmoss</name>
    <name type="synonym">Lycopodium complanatum</name>
    <dbReference type="NCBI Taxonomy" id="34168"/>
    <lineage>
        <taxon>Eukaryota</taxon>
        <taxon>Viridiplantae</taxon>
        <taxon>Streptophyta</taxon>
        <taxon>Embryophyta</taxon>
        <taxon>Tracheophyta</taxon>
        <taxon>Lycopodiopsida</taxon>
        <taxon>Lycopodiales</taxon>
        <taxon>Lycopodiaceae</taxon>
        <taxon>Lycopodioideae</taxon>
        <taxon>Diphasiastrum</taxon>
    </lineage>
</organism>
<comment type="caution">
    <text evidence="1">The sequence shown here is derived from an EMBL/GenBank/DDBJ whole genome shotgun (WGS) entry which is preliminary data.</text>
</comment>
<protein>
    <submittedName>
        <fullName evidence="1">Uncharacterized protein</fullName>
    </submittedName>
</protein>
<sequence length="411" mass="45493">MSESRKRPHPHLDLSLSIGKFHSKKSPLSRYNKSYDQWASTFSSTETITYQNAHHELAFETVNTEVLNSLAESRIDSRLRALSDSASKPREIKEVDELRREDMSMTSSQQIKAKQGQAYNAFLKDGAKCDNCSTTNTSESSTGDVECSSPTWIPNLALFEGSKQSSEPGTSTPAMDHSFQISEARIFPCPYCQRKFTSSQALGGHQNAHKRERTAARIAQRFNTIAARGLPPFYLHGANLVGSEPSGVNRSLGIRAHSASHTDANSFLGNVIRNGNVLPSGHGWSRPSISMQPAVGKCQQLPADLSSRLSSCRNGARFDEYHEFSGSRGFGERFQDDEQLINKKWQRSFHQTRNEESNVSGKTATKSSDAEKLAPDLLPKEPRSGPVFVAQAVLQEDDFAQSDRVDLSLHL</sequence>
<reference evidence="2" key="1">
    <citation type="journal article" date="2024" name="Proc. Natl. Acad. Sci. U.S.A.">
        <title>Extraordinary preservation of gene collinearity over three hundred million years revealed in homosporous lycophytes.</title>
        <authorList>
            <person name="Li C."/>
            <person name="Wickell D."/>
            <person name="Kuo L.Y."/>
            <person name="Chen X."/>
            <person name="Nie B."/>
            <person name="Liao X."/>
            <person name="Peng D."/>
            <person name="Ji J."/>
            <person name="Jenkins J."/>
            <person name="Williams M."/>
            <person name="Shu S."/>
            <person name="Plott C."/>
            <person name="Barry K."/>
            <person name="Rajasekar S."/>
            <person name="Grimwood J."/>
            <person name="Han X."/>
            <person name="Sun S."/>
            <person name="Hou Z."/>
            <person name="He W."/>
            <person name="Dai G."/>
            <person name="Sun C."/>
            <person name="Schmutz J."/>
            <person name="Leebens-Mack J.H."/>
            <person name="Li F.W."/>
            <person name="Wang L."/>
        </authorList>
    </citation>
    <scope>NUCLEOTIDE SEQUENCE [LARGE SCALE GENOMIC DNA]</scope>
    <source>
        <strain evidence="2">cv. PW_Plant_1</strain>
    </source>
</reference>
<accession>A0ACC2D2J6</accession>
<gene>
    <name evidence="1" type="ORF">O6H91_07G013100</name>
</gene>
<dbReference type="Proteomes" id="UP001162992">
    <property type="component" value="Chromosome 7"/>
</dbReference>
<dbReference type="EMBL" id="CM055098">
    <property type="protein sequence ID" value="KAJ7548457.1"/>
    <property type="molecule type" value="Genomic_DNA"/>
</dbReference>
<proteinExistence type="predicted"/>
<keyword evidence="2" id="KW-1185">Reference proteome</keyword>
<evidence type="ECO:0000313" key="1">
    <source>
        <dbReference type="EMBL" id="KAJ7548457.1"/>
    </source>
</evidence>
<evidence type="ECO:0000313" key="2">
    <source>
        <dbReference type="Proteomes" id="UP001162992"/>
    </source>
</evidence>